<dbReference type="Proteomes" id="UP000589351">
    <property type="component" value="Unassembled WGS sequence"/>
</dbReference>
<dbReference type="PROSITE" id="PS51186">
    <property type="entry name" value="GNAT"/>
    <property type="match status" value="1"/>
</dbReference>
<dbReference type="GO" id="GO:0016747">
    <property type="term" value="F:acyltransferase activity, transferring groups other than amino-acyl groups"/>
    <property type="evidence" value="ECO:0007669"/>
    <property type="project" value="InterPro"/>
</dbReference>
<dbReference type="AlphaFoldDB" id="A0A6V7R8C0"/>
<evidence type="ECO:0000313" key="3">
    <source>
        <dbReference type="Proteomes" id="UP000589351"/>
    </source>
</evidence>
<dbReference type="PANTHER" id="PTHR43415">
    <property type="entry name" value="SPERMIDINE N(1)-ACETYLTRANSFERASE"/>
    <property type="match status" value="1"/>
</dbReference>
<dbReference type="InterPro" id="IPR016181">
    <property type="entry name" value="Acyl_CoA_acyltransferase"/>
</dbReference>
<dbReference type="SUPFAM" id="SSF55729">
    <property type="entry name" value="Acyl-CoA N-acyltransferases (Nat)"/>
    <property type="match status" value="1"/>
</dbReference>
<dbReference type="InterPro" id="IPR000182">
    <property type="entry name" value="GNAT_dom"/>
</dbReference>
<dbReference type="Pfam" id="PF00583">
    <property type="entry name" value="Acetyltransf_1"/>
    <property type="match status" value="1"/>
</dbReference>
<proteinExistence type="predicted"/>
<feature type="domain" description="N-acetyltransferase" evidence="1">
    <location>
        <begin position="3"/>
        <end position="168"/>
    </location>
</feature>
<name>A0A6V7R8C0_9STAP</name>
<gene>
    <name evidence="2" type="ORF">JEODO184_00545</name>
</gene>
<dbReference type="RefSeq" id="WP_185125093.1">
    <property type="nucleotide sequence ID" value="NZ_CAJEWD010000004.1"/>
</dbReference>
<dbReference type="PANTHER" id="PTHR43415:SF3">
    <property type="entry name" value="GNAT-FAMILY ACETYLTRANSFERASE"/>
    <property type="match status" value="1"/>
</dbReference>
<dbReference type="CDD" id="cd04301">
    <property type="entry name" value="NAT_SF"/>
    <property type="match status" value="1"/>
</dbReference>
<evidence type="ECO:0000259" key="1">
    <source>
        <dbReference type="PROSITE" id="PS51186"/>
    </source>
</evidence>
<comment type="caution">
    <text evidence="2">The sequence shown here is derived from an EMBL/GenBank/DDBJ whole genome shotgun (WGS) entry which is preliminary data.</text>
</comment>
<dbReference type="EMBL" id="CAJEWD010000004">
    <property type="protein sequence ID" value="CAD2073730.1"/>
    <property type="molecule type" value="Genomic_DNA"/>
</dbReference>
<evidence type="ECO:0000313" key="2">
    <source>
        <dbReference type="EMBL" id="CAD2073730.1"/>
    </source>
</evidence>
<accession>A0A6V7R8C0</accession>
<sequence length="169" mass="19135">MTYEIREMRVSDAKSIIEHKQIVTDENPDTLATAIENRPITISEEEETIKSLDENDFGIVALDGDRVIGMLNMRQDKRKKMEHIAQFGISLQKDFTGAGTGTKMIEAALDFAKKNDIIEKVILTVFSNNPAAIKLYKKLGFVEEGTLKNQVKLKEGYTDLVYMSNFLEK</sequence>
<reference evidence="2 3" key="1">
    <citation type="submission" date="2020-07" db="EMBL/GenBank/DDBJ databases">
        <authorList>
            <person name="Criscuolo A."/>
        </authorList>
    </citation>
    <scope>NUCLEOTIDE SEQUENCE [LARGE SCALE GENOMIC DNA]</scope>
    <source>
        <strain evidence="2">CIP111649</strain>
    </source>
</reference>
<dbReference type="Gene3D" id="3.40.630.30">
    <property type="match status" value="1"/>
</dbReference>
<keyword evidence="3" id="KW-1185">Reference proteome</keyword>
<keyword evidence="2" id="KW-0808">Transferase</keyword>
<organism evidence="2 3">
    <name type="scientific">Jeotgalicoccus meleagridis</name>
    <dbReference type="NCBI Taxonomy" id="2759181"/>
    <lineage>
        <taxon>Bacteria</taxon>
        <taxon>Bacillati</taxon>
        <taxon>Bacillota</taxon>
        <taxon>Bacilli</taxon>
        <taxon>Bacillales</taxon>
        <taxon>Staphylococcaceae</taxon>
        <taxon>Jeotgalicoccus</taxon>
    </lineage>
</organism>
<protein>
    <submittedName>
        <fullName evidence="2">Putative acetyltransferase YhhY</fullName>
    </submittedName>
</protein>